<feature type="chain" id="PRO_5040913576" evidence="4">
    <location>
        <begin position="23"/>
        <end position="315"/>
    </location>
</feature>
<dbReference type="EMBL" id="JAKUML010000012">
    <property type="protein sequence ID" value="MCJ8146988.1"/>
    <property type="molecule type" value="Genomic_DNA"/>
</dbReference>
<dbReference type="Pfam" id="PF04333">
    <property type="entry name" value="MlaA"/>
    <property type="match status" value="1"/>
</dbReference>
<accession>A0A9X1WYM2</accession>
<organism evidence="5 6">
    <name type="scientific">Acinetobacter sedimenti</name>
    <dbReference type="NCBI Taxonomy" id="2919922"/>
    <lineage>
        <taxon>Bacteria</taxon>
        <taxon>Pseudomonadati</taxon>
        <taxon>Pseudomonadota</taxon>
        <taxon>Gammaproteobacteria</taxon>
        <taxon>Moraxellales</taxon>
        <taxon>Moraxellaceae</taxon>
        <taxon>Acinetobacter</taxon>
    </lineage>
</organism>
<gene>
    <name evidence="5" type="ORF">MKI79_08755</name>
</gene>
<keyword evidence="2 4" id="KW-0732">Signal</keyword>
<evidence type="ECO:0000313" key="5">
    <source>
        <dbReference type="EMBL" id="MCJ8146988.1"/>
    </source>
</evidence>
<sequence>MFTHFFKYLLCSVVCYSPFVFANTTITAEASTQAQAPIVDQTEVKTTHHRSKTIEALKNIHTEQLKVDAKANQPEAIKDPLQPLNRKVHNFNMAIDNAVVRPVAVQYQSKVPDKVRSGFGNFRNNMRDPWNAVNQLLQGNPKQAAKTLGRFTLNTVTSLGLADPAKTQNLTSENENFGTTLGVWGVPSGPYIVLPFLGPSTFRDGAAKVTVDSFARPQSYIFRDDKIFWSFNVAEGVDTRAQFLELDSVVQGDKYAALRDMYLQKKNFEISTRKGEISSEDMFIEDDSFSDDEFTDEEPSTTETSESNETLPDSE</sequence>
<comment type="similarity">
    <text evidence="1">Belongs to the MlaA family.</text>
</comment>
<reference evidence="5" key="1">
    <citation type="submission" date="2022-02" db="EMBL/GenBank/DDBJ databases">
        <title>Acinetobacter A3.8 sp. nov., isolated from Sediment (Zhairuo Island).</title>
        <authorList>
            <person name="Zheng K."/>
        </authorList>
    </citation>
    <scope>NUCLEOTIDE SEQUENCE</scope>
    <source>
        <strain evidence="5">A3.8</strain>
    </source>
</reference>
<feature type="compositionally biased region" description="Acidic residues" evidence="3">
    <location>
        <begin position="279"/>
        <end position="300"/>
    </location>
</feature>
<comment type="caution">
    <text evidence="5">The sequence shown here is derived from an EMBL/GenBank/DDBJ whole genome shotgun (WGS) entry which is preliminary data.</text>
</comment>
<dbReference type="PANTHER" id="PTHR30035">
    <property type="entry name" value="LIPOPROTEIN VACJ-RELATED"/>
    <property type="match status" value="1"/>
</dbReference>
<dbReference type="PRINTS" id="PR01805">
    <property type="entry name" value="VACJLIPOPROT"/>
</dbReference>
<dbReference type="AlphaFoldDB" id="A0A9X1WYM2"/>
<name>A0A9X1WYM2_9GAMM</name>
<feature type="compositionally biased region" description="Low complexity" evidence="3">
    <location>
        <begin position="301"/>
        <end position="315"/>
    </location>
</feature>
<proteinExistence type="inferred from homology"/>
<keyword evidence="5" id="KW-0449">Lipoprotein</keyword>
<feature type="region of interest" description="Disordered" evidence="3">
    <location>
        <begin position="279"/>
        <end position="315"/>
    </location>
</feature>
<dbReference type="InterPro" id="IPR007428">
    <property type="entry name" value="MlaA"/>
</dbReference>
<evidence type="ECO:0000256" key="1">
    <source>
        <dbReference type="ARBA" id="ARBA00010634"/>
    </source>
</evidence>
<evidence type="ECO:0000313" key="6">
    <source>
        <dbReference type="Proteomes" id="UP001139701"/>
    </source>
</evidence>
<keyword evidence="6" id="KW-1185">Reference proteome</keyword>
<evidence type="ECO:0000256" key="4">
    <source>
        <dbReference type="SAM" id="SignalP"/>
    </source>
</evidence>
<dbReference type="GO" id="GO:0120010">
    <property type="term" value="P:intermembrane phospholipid transfer"/>
    <property type="evidence" value="ECO:0007669"/>
    <property type="project" value="TreeGrafter"/>
</dbReference>
<dbReference type="Proteomes" id="UP001139701">
    <property type="component" value="Unassembled WGS sequence"/>
</dbReference>
<dbReference type="RefSeq" id="WP_241572215.1">
    <property type="nucleotide sequence ID" value="NZ_JAKUML010000012.1"/>
</dbReference>
<evidence type="ECO:0000256" key="2">
    <source>
        <dbReference type="ARBA" id="ARBA00022729"/>
    </source>
</evidence>
<protein>
    <submittedName>
        <fullName evidence="5">VacJ family lipoprotein</fullName>
    </submittedName>
</protein>
<evidence type="ECO:0000256" key="3">
    <source>
        <dbReference type="SAM" id="MobiDB-lite"/>
    </source>
</evidence>
<feature type="signal peptide" evidence="4">
    <location>
        <begin position="1"/>
        <end position="22"/>
    </location>
</feature>
<dbReference type="GO" id="GO:0016020">
    <property type="term" value="C:membrane"/>
    <property type="evidence" value="ECO:0007669"/>
    <property type="project" value="InterPro"/>
</dbReference>
<dbReference type="PANTHER" id="PTHR30035:SF3">
    <property type="entry name" value="INTERMEMBRANE PHOSPHOLIPID TRANSPORT SYSTEM LIPOPROTEIN MLAA"/>
    <property type="match status" value="1"/>
</dbReference>